<comment type="caution">
    <text evidence="2">The sequence shown here is derived from an EMBL/GenBank/DDBJ whole genome shotgun (WGS) entry which is preliminary data.</text>
</comment>
<protein>
    <submittedName>
        <fullName evidence="2">Uncharacterized protein</fullName>
    </submittedName>
</protein>
<proteinExistence type="predicted"/>
<dbReference type="AlphaFoldDB" id="A0A8T1E783"/>
<dbReference type="Proteomes" id="UP000736787">
    <property type="component" value="Unassembled WGS sequence"/>
</dbReference>
<dbReference type="VEuPathDB" id="FungiDB:PC110_g6598"/>
<feature type="compositionally biased region" description="Acidic residues" evidence="1">
    <location>
        <begin position="56"/>
        <end position="67"/>
    </location>
</feature>
<evidence type="ECO:0000256" key="1">
    <source>
        <dbReference type="SAM" id="MobiDB-lite"/>
    </source>
</evidence>
<evidence type="ECO:0000313" key="3">
    <source>
        <dbReference type="Proteomes" id="UP000736787"/>
    </source>
</evidence>
<dbReference type="EMBL" id="RCMK01000093">
    <property type="protein sequence ID" value="KAG2949336.1"/>
    <property type="molecule type" value="Genomic_DNA"/>
</dbReference>
<organism evidence="2 3">
    <name type="scientific">Phytophthora cactorum</name>
    <dbReference type="NCBI Taxonomy" id="29920"/>
    <lineage>
        <taxon>Eukaryota</taxon>
        <taxon>Sar</taxon>
        <taxon>Stramenopiles</taxon>
        <taxon>Oomycota</taxon>
        <taxon>Peronosporomycetes</taxon>
        <taxon>Peronosporales</taxon>
        <taxon>Peronosporaceae</taxon>
        <taxon>Phytophthora</taxon>
    </lineage>
</organism>
<gene>
    <name evidence="2" type="ORF">PC117_g5359</name>
</gene>
<name>A0A8T1E783_9STRA</name>
<sequence length="103" mass="11337">MTKAHGVKRYHGVLQGSLQAVGPVNPELIVEFGGFENAKRARLEVGEDVSGRNEGGDEEKDAEEGNGQEEMMLSFSASYAVFILRLVYCFRVSRKNVGQQSDN</sequence>
<feature type="region of interest" description="Disordered" evidence="1">
    <location>
        <begin position="45"/>
        <end position="69"/>
    </location>
</feature>
<reference evidence="2" key="1">
    <citation type="submission" date="2018-10" db="EMBL/GenBank/DDBJ databases">
        <title>Effector identification in a new, highly contiguous assembly of the strawberry crown rot pathogen Phytophthora cactorum.</title>
        <authorList>
            <person name="Armitage A.D."/>
            <person name="Nellist C.F."/>
            <person name="Bates H."/>
            <person name="Vickerstaff R.J."/>
            <person name="Harrison R.J."/>
        </authorList>
    </citation>
    <scope>NUCLEOTIDE SEQUENCE</scope>
    <source>
        <strain evidence="2">4040</strain>
    </source>
</reference>
<accession>A0A8T1E783</accession>
<feature type="compositionally biased region" description="Basic and acidic residues" evidence="1">
    <location>
        <begin position="45"/>
        <end position="55"/>
    </location>
</feature>
<evidence type="ECO:0000313" key="2">
    <source>
        <dbReference type="EMBL" id="KAG2949336.1"/>
    </source>
</evidence>